<comment type="caution">
    <text evidence="2">The sequence shown here is derived from an EMBL/GenBank/DDBJ whole genome shotgun (WGS) entry which is preliminary data.</text>
</comment>
<evidence type="ECO:0000313" key="2">
    <source>
        <dbReference type="EMBL" id="CAD8063482.1"/>
    </source>
</evidence>
<sequence>MGVQSTKQAHIHHLQMQEEKYVQEGEKENMEIEQMDQISVENQKFPFCIVWTSIPVLTWIIPCIGHTGICTSEGTIHDFGGPYYIAIDNFTFGKPLKYLKLNKDFQVPRQSWDDAVLKADDEYSQQMHNLFTNNCHSHVAKALNNMKYEGKKNYSMFHIWLMLLLSGQYVSIGKFVNTFLPSAIFYGIILLVVFSNQ</sequence>
<dbReference type="Pfam" id="PF05608">
    <property type="entry name" value="RTE1"/>
    <property type="match status" value="2"/>
</dbReference>
<gene>
    <name evidence="2" type="ORF">PPRIM_AZ9-3.1.T0340358</name>
</gene>
<proteinExistence type="predicted"/>
<dbReference type="EMBL" id="CAJJDM010000033">
    <property type="protein sequence ID" value="CAD8063482.1"/>
    <property type="molecule type" value="Genomic_DNA"/>
</dbReference>
<keyword evidence="1" id="KW-1133">Transmembrane helix</keyword>
<dbReference type="PANTHER" id="PTHR20921">
    <property type="entry name" value="TRANSMEMBRANE PROTEIN 222"/>
    <property type="match status" value="1"/>
</dbReference>
<evidence type="ECO:0000313" key="3">
    <source>
        <dbReference type="Proteomes" id="UP000688137"/>
    </source>
</evidence>
<dbReference type="InterPro" id="IPR008496">
    <property type="entry name" value="TMEM222/RTE1"/>
</dbReference>
<dbReference type="AlphaFoldDB" id="A0A8S1LC06"/>
<dbReference type="OMA" id="KEKCCIP"/>
<feature type="transmembrane region" description="Helical" evidence="1">
    <location>
        <begin position="154"/>
        <end position="172"/>
    </location>
</feature>
<name>A0A8S1LC06_PARPR</name>
<accession>A0A8S1LC06</accession>
<keyword evidence="1" id="KW-0472">Membrane</keyword>
<reference evidence="2" key="1">
    <citation type="submission" date="2021-01" db="EMBL/GenBank/DDBJ databases">
        <authorList>
            <consortium name="Genoscope - CEA"/>
            <person name="William W."/>
        </authorList>
    </citation>
    <scope>NUCLEOTIDE SEQUENCE</scope>
</reference>
<protein>
    <submittedName>
        <fullName evidence="2">Uncharacterized protein</fullName>
    </submittedName>
</protein>
<dbReference type="PANTHER" id="PTHR20921:SF0">
    <property type="entry name" value="TRANSMEMBRANE PROTEIN 222"/>
    <property type="match status" value="1"/>
</dbReference>
<keyword evidence="1" id="KW-0812">Transmembrane</keyword>
<dbReference type="Proteomes" id="UP000688137">
    <property type="component" value="Unassembled WGS sequence"/>
</dbReference>
<evidence type="ECO:0000256" key="1">
    <source>
        <dbReference type="SAM" id="Phobius"/>
    </source>
</evidence>
<keyword evidence="3" id="KW-1185">Reference proteome</keyword>
<organism evidence="2 3">
    <name type="scientific">Paramecium primaurelia</name>
    <dbReference type="NCBI Taxonomy" id="5886"/>
    <lineage>
        <taxon>Eukaryota</taxon>
        <taxon>Sar</taxon>
        <taxon>Alveolata</taxon>
        <taxon>Ciliophora</taxon>
        <taxon>Intramacronucleata</taxon>
        <taxon>Oligohymenophorea</taxon>
        <taxon>Peniculida</taxon>
        <taxon>Parameciidae</taxon>
        <taxon>Paramecium</taxon>
    </lineage>
</organism>
<feature type="transmembrane region" description="Helical" evidence="1">
    <location>
        <begin position="178"/>
        <end position="195"/>
    </location>
</feature>